<dbReference type="EMBL" id="BSYI01000009">
    <property type="protein sequence ID" value="GMG82274.1"/>
    <property type="molecule type" value="Genomic_DNA"/>
</dbReference>
<gene>
    <name evidence="3" type="ORF">LNKW23_14870</name>
</gene>
<feature type="chain" id="PRO_5046772974" evidence="1">
    <location>
        <begin position="25"/>
        <end position="197"/>
    </location>
</feature>
<keyword evidence="4" id="KW-1185">Reference proteome</keyword>
<evidence type="ECO:0000313" key="4">
    <source>
        <dbReference type="Proteomes" id="UP001239909"/>
    </source>
</evidence>
<reference evidence="3 4" key="1">
    <citation type="submission" date="2023-04" db="EMBL/GenBank/DDBJ databases">
        <title>Marinoamorphus aggregata gen. nov., sp. Nov., isolate from tissue of brittle star Ophioplocus japonicus.</title>
        <authorList>
            <person name="Kawano K."/>
            <person name="Sawayama S."/>
            <person name="Nakagawa S."/>
        </authorList>
    </citation>
    <scope>NUCLEOTIDE SEQUENCE [LARGE SCALE GENOMIC DNA]</scope>
    <source>
        <strain evidence="3 4">NKW23</strain>
    </source>
</reference>
<feature type="domain" description="Lipid/polyisoprenoid-binding YceI-like" evidence="2">
    <location>
        <begin position="28"/>
        <end position="194"/>
    </location>
</feature>
<dbReference type="SUPFAM" id="SSF101874">
    <property type="entry name" value="YceI-like"/>
    <property type="match status" value="1"/>
</dbReference>
<name>A0ABQ6LNS7_9RHOB</name>
<organism evidence="3 4">
    <name type="scientific">Paralimibaculum aggregatum</name>
    <dbReference type="NCBI Taxonomy" id="3036245"/>
    <lineage>
        <taxon>Bacteria</taxon>
        <taxon>Pseudomonadati</taxon>
        <taxon>Pseudomonadota</taxon>
        <taxon>Alphaproteobacteria</taxon>
        <taxon>Rhodobacterales</taxon>
        <taxon>Paracoccaceae</taxon>
        <taxon>Paralimibaculum</taxon>
    </lineage>
</organism>
<keyword evidence="1" id="KW-0732">Signal</keyword>
<feature type="signal peptide" evidence="1">
    <location>
        <begin position="1"/>
        <end position="24"/>
    </location>
</feature>
<evidence type="ECO:0000313" key="3">
    <source>
        <dbReference type="EMBL" id="GMG82274.1"/>
    </source>
</evidence>
<dbReference type="PANTHER" id="PTHR34406:SF1">
    <property type="entry name" value="PROTEIN YCEI"/>
    <property type="match status" value="1"/>
</dbReference>
<comment type="caution">
    <text evidence="3">The sequence shown here is derived from an EMBL/GenBank/DDBJ whole genome shotgun (WGS) entry which is preliminary data.</text>
</comment>
<dbReference type="InterPro" id="IPR036761">
    <property type="entry name" value="TTHA0802/YceI-like_sf"/>
</dbReference>
<dbReference type="Proteomes" id="UP001239909">
    <property type="component" value="Unassembled WGS sequence"/>
</dbReference>
<dbReference type="Gene3D" id="2.40.128.110">
    <property type="entry name" value="Lipid/polyisoprenoid-binding, YceI-like"/>
    <property type="match status" value="1"/>
</dbReference>
<dbReference type="Pfam" id="PF04264">
    <property type="entry name" value="YceI"/>
    <property type="match status" value="1"/>
</dbReference>
<protein>
    <submittedName>
        <fullName evidence="3">YceI family protein</fullName>
    </submittedName>
</protein>
<dbReference type="PANTHER" id="PTHR34406">
    <property type="entry name" value="PROTEIN YCEI"/>
    <property type="match status" value="1"/>
</dbReference>
<evidence type="ECO:0000256" key="1">
    <source>
        <dbReference type="SAM" id="SignalP"/>
    </source>
</evidence>
<evidence type="ECO:0000259" key="2">
    <source>
        <dbReference type="SMART" id="SM00867"/>
    </source>
</evidence>
<dbReference type="RefSeq" id="WP_285671036.1">
    <property type="nucleotide sequence ID" value="NZ_BSYI01000009.1"/>
</dbReference>
<dbReference type="InterPro" id="IPR007372">
    <property type="entry name" value="Lipid/polyisoprenoid-bd_YceI"/>
</dbReference>
<dbReference type="SMART" id="SM00867">
    <property type="entry name" value="YceI"/>
    <property type="match status" value="1"/>
</dbReference>
<proteinExistence type="predicted"/>
<accession>A0ABQ6LNS7</accession>
<sequence length="197" mass="21097">MTVSLIRRAALAAVLALGAPAAQAGMQDWQLDPKHTTLGFLVEHIGYARVFGLFREVEGSFRYDPETQALADVRVVVPAGSVWTNDERRDGHVRNKDFLDAEAHPEIVFTAAGGTVTGENSGRVEGELSLRGQSHPLALEVTLNKIGPYPFGHGKPTIGVSARGTVVRSAYGMTYALGGIVGDEVELLIEFEAVLAE</sequence>